<name>A0A4R2HT45_9ACTN</name>
<organism evidence="1 2">
    <name type="scientific">Kribbella steppae</name>
    <dbReference type="NCBI Taxonomy" id="2512223"/>
    <lineage>
        <taxon>Bacteria</taxon>
        <taxon>Bacillati</taxon>
        <taxon>Actinomycetota</taxon>
        <taxon>Actinomycetes</taxon>
        <taxon>Propionibacteriales</taxon>
        <taxon>Kribbellaceae</taxon>
        <taxon>Kribbella</taxon>
    </lineage>
</organism>
<accession>A0A4R2HT45</accession>
<dbReference type="AlphaFoldDB" id="A0A4R2HT45"/>
<proteinExistence type="predicted"/>
<dbReference type="InterPro" id="IPR008585">
    <property type="entry name" value="Gamma_PGA_hydro"/>
</dbReference>
<dbReference type="Pfam" id="PF05908">
    <property type="entry name" value="Gamma_PGA_hydro"/>
    <property type="match status" value="1"/>
</dbReference>
<dbReference type="OrthoDB" id="7721587at2"/>
<keyword evidence="2" id="KW-1185">Reference proteome</keyword>
<dbReference type="InterPro" id="IPR038128">
    <property type="entry name" value="Gamma_PGA_hydro_sf"/>
</dbReference>
<dbReference type="EMBL" id="SLWN01000002">
    <property type="protein sequence ID" value="TCO34169.1"/>
    <property type="molecule type" value="Genomic_DNA"/>
</dbReference>
<dbReference type="Proteomes" id="UP000294508">
    <property type="component" value="Unassembled WGS sequence"/>
</dbReference>
<evidence type="ECO:0000313" key="1">
    <source>
        <dbReference type="EMBL" id="TCO34169.1"/>
    </source>
</evidence>
<evidence type="ECO:0000313" key="2">
    <source>
        <dbReference type="Proteomes" id="UP000294508"/>
    </source>
</evidence>
<dbReference type="Gene3D" id="3.40.630.100">
    <property type="entry name" value="Poly-gamma-glutamate hydrolase, zinc-binding motif"/>
    <property type="match status" value="1"/>
</dbReference>
<reference evidence="1 2" key="1">
    <citation type="journal article" date="2015" name="Stand. Genomic Sci.">
        <title>Genomic Encyclopedia of Bacterial and Archaeal Type Strains, Phase III: the genomes of soil and plant-associated and newly described type strains.</title>
        <authorList>
            <person name="Whitman W.B."/>
            <person name="Woyke T."/>
            <person name="Klenk H.P."/>
            <person name="Zhou Y."/>
            <person name="Lilburn T.G."/>
            <person name="Beck B.J."/>
            <person name="De Vos P."/>
            <person name="Vandamme P."/>
            <person name="Eisen J.A."/>
            <person name="Garrity G."/>
            <person name="Hugenholtz P."/>
            <person name="Kyrpides N.C."/>
        </authorList>
    </citation>
    <scope>NUCLEOTIDE SEQUENCE [LARGE SCALE GENOMIC DNA]</scope>
    <source>
        <strain evidence="1 2">VKM Ac-2572</strain>
    </source>
</reference>
<comment type="caution">
    <text evidence="1">The sequence shown here is derived from an EMBL/GenBank/DDBJ whole genome shotgun (WGS) entry which is preliminary data.</text>
</comment>
<gene>
    <name evidence="1" type="ORF">EV652_102234</name>
</gene>
<sequence length="272" mass="28862">MGTTRRSFLGMTDVADTGSQVPEASATVAADGYPSNTALYADTSLTEGVDYSRRYRRHPWFDDDLTQRYAVQRTAILAPHGGGIETGTSELCLAIAGYHPADLAPTPTAGPFHDYWMFEGLLSSGNTRLHVTSTNCDDTVARAIAGGSLNAIGLHGCKPEQADLPAGTQAVLVGGRSTALKSHLLTRLTAAGLQAIDANSLPDLNGDEPTNIANRTLLAAGAQLELTTPLRQAMFGTNTREDRKNTTLPVFWSFTTATRAAIADLEATQPFP</sequence>
<protein>
    <submittedName>
        <fullName evidence="1">Phage replication-related protein YjqB (UPF0714/DUF867 family)</fullName>
    </submittedName>
</protein>